<evidence type="ECO:0000313" key="2">
    <source>
        <dbReference type="EMBL" id="KAL2068972.1"/>
    </source>
</evidence>
<name>A0ABR4CHI0_9HELO</name>
<keyword evidence="3" id="KW-1185">Reference proteome</keyword>
<evidence type="ECO:0000256" key="1">
    <source>
        <dbReference type="SAM" id="Coils"/>
    </source>
</evidence>
<proteinExistence type="predicted"/>
<dbReference type="InterPro" id="IPR027267">
    <property type="entry name" value="AH/BAR_dom_sf"/>
</dbReference>
<evidence type="ECO:0000313" key="3">
    <source>
        <dbReference type="Proteomes" id="UP001595075"/>
    </source>
</evidence>
<comment type="caution">
    <text evidence="2">The sequence shown here is derived from an EMBL/GenBank/DDBJ whole genome shotgun (WGS) entry which is preliminary data.</text>
</comment>
<gene>
    <name evidence="2" type="ORF">VTL71DRAFT_15310</name>
</gene>
<protein>
    <submittedName>
        <fullName evidence="2">Uncharacterized protein</fullName>
    </submittedName>
</protein>
<feature type="coiled-coil region" evidence="1">
    <location>
        <begin position="115"/>
        <end position="174"/>
    </location>
</feature>
<dbReference type="EMBL" id="JAZHXI010000008">
    <property type="protein sequence ID" value="KAL2068972.1"/>
    <property type="molecule type" value="Genomic_DNA"/>
</dbReference>
<dbReference type="SUPFAM" id="SSF103657">
    <property type="entry name" value="BAR/IMD domain-like"/>
    <property type="match status" value="1"/>
</dbReference>
<keyword evidence="1" id="KW-0175">Coiled coil</keyword>
<dbReference type="Proteomes" id="UP001595075">
    <property type="component" value="Unassembled WGS sequence"/>
</dbReference>
<accession>A0ABR4CHI0</accession>
<reference evidence="2 3" key="1">
    <citation type="journal article" date="2024" name="Commun. Biol.">
        <title>Comparative genomic analysis of thermophilic fungi reveals convergent evolutionary adaptations and gene losses.</title>
        <authorList>
            <person name="Steindorff A.S."/>
            <person name="Aguilar-Pontes M.V."/>
            <person name="Robinson A.J."/>
            <person name="Andreopoulos B."/>
            <person name="LaButti K."/>
            <person name="Kuo A."/>
            <person name="Mondo S."/>
            <person name="Riley R."/>
            <person name="Otillar R."/>
            <person name="Haridas S."/>
            <person name="Lipzen A."/>
            <person name="Grimwood J."/>
            <person name="Schmutz J."/>
            <person name="Clum A."/>
            <person name="Reid I.D."/>
            <person name="Moisan M.C."/>
            <person name="Butler G."/>
            <person name="Nguyen T.T.M."/>
            <person name="Dewar K."/>
            <person name="Conant G."/>
            <person name="Drula E."/>
            <person name="Henrissat B."/>
            <person name="Hansel C."/>
            <person name="Singer S."/>
            <person name="Hutchinson M.I."/>
            <person name="de Vries R.P."/>
            <person name="Natvig D.O."/>
            <person name="Powell A.J."/>
            <person name="Tsang A."/>
            <person name="Grigoriev I.V."/>
        </authorList>
    </citation>
    <scope>NUCLEOTIDE SEQUENCE [LARGE SCALE GENOMIC DNA]</scope>
    <source>
        <strain evidence="2 3">CBS 494.80</strain>
    </source>
</reference>
<organism evidence="2 3">
    <name type="scientific">Oculimacula yallundae</name>
    <dbReference type="NCBI Taxonomy" id="86028"/>
    <lineage>
        <taxon>Eukaryota</taxon>
        <taxon>Fungi</taxon>
        <taxon>Dikarya</taxon>
        <taxon>Ascomycota</taxon>
        <taxon>Pezizomycotina</taxon>
        <taxon>Leotiomycetes</taxon>
        <taxon>Helotiales</taxon>
        <taxon>Ploettnerulaceae</taxon>
        <taxon>Oculimacula</taxon>
    </lineage>
</organism>
<sequence>MKISTSFTAKKRFCRATSFITKPRKSSGSCVNARMGHYPAISTAPLRLLPNSSQEPVTRPFAERVIELFNGVNYEWILALVVWTCLVAVSSIKLHQNLNGKGNKCNSCKMHSAALQAFNEACEHTEQLHSELQRKYLRLTHQNRNHFRELLEDSRLLEQDYEALRKKYETVKDSSKEPLRSDANRKMELRKERYVRLHNHLRLCFGCGLRAAGQVAGQGAGQAAGM</sequence>